<reference evidence="2 3" key="1">
    <citation type="submission" date="2022-08" db="EMBL/GenBank/DDBJ databases">
        <authorList>
            <person name="Zeman M."/>
            <person name="Kubasova T."/>
        </authorList>
    </citation>
    <scope>NUCLEOTIDE SEQUENCE [LARGE SCALE GENOMIC DNA]</scope>
    <source>
        <strain evidence="2 3">ET62</strain>
    </source>
</reference>
<dbReference type="InterPro" id="IPR003959">
    <property type="entry name" value="ATPase_AAA_core"/>
</dbReference>
<dbReference type="SMART" id="SM00382">
    <property type="entry name" value="AAA"/>
    <property type="match status" value="1"/>
</dbReference>
<dbReference type="InterPro" id="IPR003593">
    <property type="entry name" value="AAA+_ATPase"/>
</dbReference>
<dbReference type="Proteomes" id="UP001204579">
    <property type="component" value="Unassembled WGS sequence"/>
</dbReference>
<dbReference type="InterPro" id="IPR051396">
    <property type="entry name" value="Bact_Antivir_Def_Nuclease"/>
</dbReference>
<sequence>MITRFKATNFTVFTDIDITFSPGINIIIGKNGTGKTHLMKAIYAACSLIDKRVDRTFDQKLNGVFMPNSIGRLVHRSKGRNSGSITVYRRNEGEMKDRSISCSLTTLNKTEIKSNGWSEDTRSEAVFIPVKDMLANAPGFRSLFSRKELAYEEIYLDIIDKAFLPVARGKLTPERERLLGILNKAISGKVVEKNETFYLKNRAGELEFALLAEGFRKLGLLYRLIQNETLTRGSILFWDEPEANLNPHLSQTVVRILLELQKTGTQIFIATHDYILLKEFELAAKEENEILYHVLYHNENDVIKHISTPDRDSLSPNAIDETYARILDDEIQKGLKGL</sequence>
<dbReference type="Gene3D" id="3.40.50.300">
    <property type="entry name" value="P-loop containing nucleotide triphosphate hydrolases"/>
    <property type="match status" value="1"/>
</dbReference>
<dbReference type="PANTHER" id="PTHR43581:SF2">
    <property type="entry name" value="EXCINUCLEASE ATPASE SUBUNIT"/>
    <property type="match status" value="1"/>
</dbReference>
<dbReference type="AlphaFoldDB" id="A0AAW5N9H1"/>
<dbReference type="PANTHER" id="PTHR43581">
    <property type="entry name" value="ATP/GTP PHOSPHATASE"/>
    <property type="match status" value="1"/>
</dbReference>
<proteinExistence type="predicted"/>
<protein>
    <submittedName>
        <fullName evidence="2">AAA family ATPase</fullName>
    </submittedName>
</protein>
<dbReference type="CDD" id="cd00267">
    <property type="entry name" value="ABC_ATPase"/>
    <property type="match status" value="1"/>
</dbReference>
<keyword evidence="3" id="KW-1185">Reference proteome</keyword>
<name>A0AAW5N9H1_9BACT</name>
<dbReference type="GO" id="GO:0005524">
    <property type="term" value="F:ATP binding"/>
    <property type="evidence" value="ECO:0007669"/>
    <property type="project" value="InterPro"/>
</dbReference>
<feature type="domain" description="AAA+ ATPase" evidence="1">
    <location>
        <begin position="21"/>
        <end position="297"/>
    </location>
</feature>
<organism evidence="2 3">
    <name type="scientific">Phocaeicola barnesiae</name>
    <dbReference type="NCBI Taxonomy" id="376804"/>
    <lineage>
        <taxon>Bacteria</taxon>
        <taxon>Pseudomonadati</taxon>
        <taxon>Bacteroidota</taxon>
        <taxon>Bacteroidia</taxon>
        <taxon>Bacteroidales</taxon>
        <taxon>Bacteroidaceae</taxon>
        <taxon>Phocaeicola</taxon>
    </lineage>
</organism>
<dbReference type="GO" id="GO:0006302">
    <property type="term" value="P:double-strand break repair"/>
    <property type="evidence" value="ECO:0007669"/>
    <property type="project" value="InterPro"/>
</dbReference>
<dbReference type="Pfam" id="PF13304">
    <property type="entry name" value="AAA_21"/>
    <property type="match status" value="1"/>
</dbReference>
<evidence type="ECO:0000313" key="2">
    <source>
        <dbReference type="EMBL" id="MCR8874104.1"/>
    </source>
</evidence>
<dbReference type="RefSeq" id="WP_258335796.1">
    <property type="nucleotide sequence ID" value="NZ_JANRHJ010000009.1"/>
</dbReference>
<comment type="caution">
    <text evidence="2">The sequence shown here is derived from an EMBL/GenBank/DDBJ whole genome shotgun (WGS) entry which is preliminary data.</text>
</comment>
<dbReference type="GO" id="GO:0016887">
    <property type="term" value="F:ATP hydrolysis activity"/>
    <property type="evidence" value="ECO:0007669"/>
    <property type="project" value="InterPro"/>
</dbReference>
<evidence type="ECO:0000259" key="1">
    <source>
        <dbReference type="SMART" id="SM00382"/>
    </source>
</evidence>
<evidence type="ECO:0000313" key="3">
    <source>
        <dbReference type="Proteomes" id="UP001204579"/>
    </source>
</evidence>
<dbReference type="EMBL" id="JANRHJ010000009">
    <property type="protein sequence ID" value="MCR8874104.1"/>
    <property type="molecule type" value="Genomic_DNA"/>
</dbReference>
<dbReference type="SUPFAM" id="SSF52540">
    <property type="entry name" value="P-loop containing nucleoside triphosphate hydrolases"/>
    <property type="match status" value="1"/>
</dbReference>
<gene>
    <name evidence="2" type="ORF">NW209_08780</name>
</gene>
<dbReference type="Pfam" id="PF13476">
    <property type="entry name" value="AAA_23"/>
    <property type="match status" value="1"/>
</dbReference>
<accession>A0AAW5N9H1</accession>
<dbReference type="InterPro" id="IPR038729">
    <property type="entry name" value="Rad50/SbcC_AAA"/>
</dbReference>
<dbReference type="InterPro" id="IPR027417">
    <property type="entry name" value="P-loop_NTPase"/>
</dbReference>